<dbReference type="AlphaFoldDB" id="A0A2J7ZPN9"/>
<proteinExistence type="predicted"/>
<feature type="region of interest" description="Disordered" evidence="1">
    <location>
        <begin position="1"/>
        <end position="35"/>
    </location>
</feature>
<evidence type="ECO:0000313" key="3">
    <source>
        <dbReference type="Proteomes" id="UP000236333"/>
    </source>
</evidence>
<feature type="region of interest" description="Disordered" evidence="1">
    <location>
        <begin position="1111"/>
        <end position="1152"/>
    </location>
</feature>
<accession>A0A2J7ZPN9</accession>
<protein>
    <submittedName>
        <fullName evidence="2">Uncharacterized protein</fullName>
    </submittedName>
</protein>
<reference evidence="2 3" key="1">
    <citation type="journal article" date="2017" name="Mol. Biol. Evol.">
        <title>The 4-celled Tetrabaena socialis nuclear genome reveals the essential components for genetic control of cell number at the origin of multicellularity in the volvocine lineage.</title>
        <authorList>
            <person name="Featherston J."/>
            <person name="Arakaki Y."/>
            <person name="Hanschen E.R."/>
            <person name="Ferris P.J."/>
            <person name="Michod R.E."/>
            <person name="Olson B.J.S.C."/>
            <person name="Nozaki H."/>
            <person name="Durand P.M."/>
        </authorList>
    </citation>
    <scope>NUCLEOTIDE SEQUENCE [LARGE SCALE GENOMIC DNA]</scope>
    <source>
        <strain evidence="2 3">NIES-571</strain>
    </source>
</reference>
<gene>
    <name evidence="2" type="ORF">TSOC_011810</name>
</gene>
<evidence type="ECO:0000313" key="2">
    <source>
        <dbReference type="EMBL" id="PNH02229.1"/>
    </source>
</evidence>
<feature type="compositionally biased region" description="Low complexity" evidence="1">
    <location>
        <begin position="982"/>
        <end position="994"/>
    </location>
</feature>
<feature type="region of interest" description="Disordered" evidence="1">
    <location>
        <begin position="49"/>
        <end position="69"/>
    </location>
</feature>
<feature type="region of interest" description="Disordered" evidence="1">
    <location>
        <begin position="153"/>
        <end position="181"/>
    </location>
</feature>
<feature type="region of interest" description="Disordered" evidence="1">
    <location>
        <begin position="771"/>
        <end position="796"/>
    </location>
</feature>
<name>A0A2J7ZPN9_9CHLO</name>
<dbReference type="EMBL" id="PGGS01000696">
    <property type="protein sequence ID" value="PNH02229.1"/>
    <property type="molecule type" value="Genomic_DNA"/>
</dbReference>
<feature type="region of interest" description="Disordered" evidence="1">
    <location>
        <begin position="456"/>
        <end position="481"/>
    </location>
</feature>
<feature type="region of interest" description="Disordered" evidence="1">
    <location>
        <begin position="333"/>
        <end position="389"/>
    </location>
</feature>
<feature type="compositionally biased region" description="Basic and acidic residues" evidence="1">
    <location>
        <begin position="365"/>
        <end position="377"/>
    </location>
</feature>
<evidence type="ECO:0000256" key="1">
    <source>
        <dbReference type="SAM" id="MobiDB-lite"/>
    </source>
</evidence>
<dbReference type="OrthoDB" id="553097at2759"/>
<feature type="compositionally biased region" description="Polar residues" evidence="1">
    <location>
        <begin position="1114"/>
        <end position="1127"/>
    </location>
</feature>
<feature type="region of interest" description="Disordered" evidence="1">
    <location>
        <begin position="806"/>
        <end position="825"/>
    </location>
</feature>
<organism evidence="2 3">
    <name type="scientific">Tetrabaena socialis</name>
    <dbReference type="NCBI Taxonomy" id="47790"/>
    <lineage>
        <taxon>Eukaryota</taxon>
        <taxon>Viridiplantae</taxon>
        <taxon>Chlorophyta</taxon>
        <taxon>core chlorophytes</taxon>
        <taxon>Chlorophyceae</taxon>
        <taxon>CS clade</taxon>
        <taxon>Chlamydomonadales</taxon>
        <taxon>Tetrabaenaceae</taxon>
        <taxon>Tetrabaena</taxon>
    </lineage>
</organism>
<feature type="compositionally biased region" description="Low complexity" evidence="1">
    <location>
        <begin position="338"/>
        <end position="362"/>
    </location>
</feature>
<dbReference type="Proteomes" id="UP000236333">
    <property type="component" value="Unassembled WGS sequence"/>
</dbReference>
<feature type="region of interest" description="Disordered" evidence="1">
    <location>
        <begin position="917"/>
        <end position="1038"/>
    </location>
</feature>
<feature type="compositionally biased region" description="Low complexity" evidence="1">
    <location>
        <begin position="1"/>
        <end position="25"/>
    </location>
</feature>
<comment type="caution">
    <text evidence="2">The sequence shown here is derived from an EMBL/GenBank/DDBJ whole genome shotgun (WGS) entry which is preliminary data.</text>
</comment>
<keyword evidence="3" id="KW-1185">Reference proteome</keyword>
<sequence>MSHASPGAAPAASRRPSARVSLPSAVSQRSEHWPEHLQGAQCSMLEDADAPCKQQLHSAAGGQQPLPTADRDWKLLRQISSSSSFRAPEGGVHAGVRRALAASFTSRDTVASRVPFTPCEVDPSPLTLRTASAQPLHGSSPCHQQPYQGEVREPLAPSQHEQDQRPRCTSSQEEWDPRKQQHVAALPGAREVGLDVAEAAGMAVAEAGSSVVARTWARRMSRGEAVPHHPQPRAAAPDTMARCLAGLLASRRSDVALGAAAEGPAVGPASPRAAVCCSSGEDVHVRTTRTPAPVAGMGSAFSRFMSGSTVPAAPGGASGCSDSADRLIVGRGSTTLGQEPSQPPRQDQQQQQQQQRPKQQIQAETIDKGEGVDREETGGLLSPHRRRPAADSIVAAPAQQPCGIHHGCNELLALHPPVLAWAPDLTGVSPVIPVAAPSITPSAGAAVHAASLPRAPSLRAPAADSPQPLRKRPSAHTQSLGTPVGGMLLPLPAPVHVTVAASFFKRPRVERQPAPIQRAPLLHAAGRTAVEAPQLLPPSRPHEHSTDGAAVATSVVITRAEDHAGPEMAVDELMPTRDCAVDGPSASVCVSDGVMLHRTAVLGPFVMELVGELSCDVLGLFHPSRYMEGRDCIEYPPLSETFISRSHFEKVGGAVTAKWYRSIRVVPNLENLGQWLQRHGLPFAGGVVPPPYHDPAAITQRTAAVSAGGVMMVMRRRPAPACGYGLPIHMRGSSGSRMRAEQLPYSATGAVAESAAVGVGLPLTSSWRMPLGGGGGVAEPRDSQAGGQAEDEDAGASAVAAPLLLPPPARSAHERPQPAPAAAGSVANTAVEPPYPSRAPSCLELWFGAACSPGVAPDSEAAQYNNRADHGGPSDELSIPQALDDIALPIAVPAHEAHAGRGSGAAPPVCMSLRQQSGEEPTHFGALDSSDERPASVQQQQLRRGHHQQHESCSSGAKDDAAEVQSSGSTRGPPPNLRPRRPNQQLQPQQQPLQHPDQSTAPVHFESSDTPHPQYPQLHPKHPYPPAHVQPRYHHHHRPHIRYLRHPAAPPIYTAPHLQPYSCRLPLHAQPFLGPAIQLWRGGPPPHLAVVPPSPSRLQHYTFPPPHARRHLWQQHQPQPESATGASSGVGPGQGLLAAGRKRKAWDDVIEE</sequence>